<dbReference type="RefSeq" id="XP_017768564.1">
    <property type="nucleotide sequence ID" value="XM_017913075.1"/>
</dbReference>
<proteinExistence type="predicted"/>
<gene>
    <name evidence="3" type="primary">LOC108556802</name>
</gene>
<dbReference type="SUPFAM" id="SSF52047">
    <property type="entry name" value="RNI-like"/>
    <property type="match status" value="1"/>
</dbReference>
<name>A0ABM1M1W4_NICVS</name>
<dbReference type="PANTHER" id="PTHR24114">
    <property type="entry name" value="LEUCINE RICH REPEAT FAMILY PROTEIN"/>
    <property type="match status" value="1"/>
</dbReference>
<dbReference type="Proteomes" id="UP000695000">
    <property type="component" value="Unplaced"/>
</dbReference>
<dbReference type="InterPro" id="IPR032675">
    <property type="entry name" value="LRR_dom_sf"/>
</dbReference>
<dbReference type="SMART" id="SM00368">
    <property type="entry name" value="LRR_RI"/>
    <property type="match status" value="4"/>
</dbReference>
<reference evidence="3" key="1">
    <citation type="submission" date="2025-08" db="UniProtKB">
        <authorList>
            <consortium name="RefSeq"/>
        </authorList>
    </citation>
    <scope>IDENTIFICATION</scope>
    <source>
        <tissue evidence="3">Whole Larva</tissue>
    </source>
</reference>
<dbReference type="InterPro" id="IPR001611">
    <property type="entry name" value="Leu-rich_rpt"/>
</dbReference>
<dbReference type="Gene3D" id="3.80.10.10">
    <property type="entry name" value="Ribonuclease Inhibitor"/>
    <property type="match status" value="1"/>
</dbReference>
<dbReference type="PANTHER" id="PTHR24114:SF50">
    <property type="entry name" value="RNI-LIKE PROTEIN"/>
    <property type="match status" value="1"/>
</dbReference>
<dbReference type="GeneID" id="108556802"/>
<protein>
    <submittedName>
        <fullName evidence="3">Uncharacterized protein LOC108556802</fullName>
    </submittedName>
</protein>
<sequence length="389" mass="44806">MQESENANYQADDERSLTTSCDDDEGEEEEEEEEVVDDDGDGEEDEYDYALEEEDFDEETLQDLFDKNTKSFMCLAQILISRSSLLRHILYHFPPLVDPGIDEAFNYVEPEPTYDDIGCEKYRNLCIEINIVPITRVLRSLPTDTLNLKYYGLSFNQTKAICSTMMINNRVEHMILEDNWMTPDAVFWIGEMLRENNKVKILNMRECRIGPEGIYNIMEGLSLNQCLRELDLSFNSLGDEGVLNLLEAMKENQLIQKLNLSHNNLGVGTGKNLGKYLASNTTMDFLDLSWNDLYPVAGEYNYNYRMYVYFFKGKTNLLSISQSFEATLLGFIGKHVHQVSEFGVERYRHSGCRRRNPPILESHHRLGASGLEQQQVRCCETDSQQDGSQ</sequence>
<keyword evidence="2" id="KW-1185">Reference proteome</keyword>
<evidence type="ECO:0000313" key="3">
    <source>
        <dbReference type="RefSeq" id="XP_017768564.1"/>
    </source>
</evidence>
<accession>A0ABM1M1W4</accession>
<feature type="region of interest" description="Disordered" evidence="1">
    <location>
        <begin position="1"/>
        <end position="46"/>
    </location>
</feature>
<feature type="compositionally biased region" description="Acidic residues" evidence="1">
    <location>
        <begin position="21"/>
        <end position="46"/>
    </location>
</feature>
<dbReference type="InterPro" id="IPR052394">
    <property type="entry name" value="LRR-containing"/>
</dbReference>
<evidence type="ECO:0000256" key="1">
    <source>
        <dbReference type="SAM" id="MobiDB-lite"/>
    </source>
</evidence>
<organism evidence="2 3">
    <name type="scientific">Nicrophorus vespilloides</name>
    <name type="common">Boreal carrion beetle</name>
    <dbReference type="NCBI Taxonomy" id="110193"/>
    <lineage>
        <taxon>Eukaryota</taxon>
        <taxon>Metazoa</taxon>
        <taxon>Ecdysozoa</taxon>
        <taxon>Arthropoda</taxon>
        <taxon>Hexapoda</taxon>
        <taxon>Insecta</taxon>
        <taxon>Pterygota</taxon>
        <taxon>Neoptera</taxon>
        <taxon>Endopterygota</taxon>
        <taxon>Coleoptera</taxon>
        <taxon>Polyphaga</taxon>
        <taxon>Staphyliniformia</taxon>
        <taxon>Silphidae</taxon>
        <taxon>Nicrophorinae</taxon>
        <taxon>Nicrophorus</taxon>
    </lineage>
</organism>
<evidence type="ECO:0000313" key="2">
    <source>
        <dbReference type="Proteomes" id="UP000695000"/>
    </source>
</evidence>
<dbReference type="Pfam" id="PF13516">
    <property type="entry name" value="LRR_6"/>
    <property type="match status" value="3"/>
</dbReference>